<name>A0A381N9N8_9ZZZZ</name>
<organism evidence="1">
    <name type="scientific">marine metagenome</name>
    <dbReference type="NCBI Taxonomy" id="408172"/>
    <lineage>
        <taxon>unclassified sequences</taxon>
        <taxon>metagenomes</taxon>
        <taxon>ecological metagenomes</taxon>
    </lineage>
</organism>
<sequence>VEVRVYGNDPQSIDRSTYDLETDKITIFRTQKRDN</sequence>
<accession>A0A381N9N8</accession>
<gene>
    <name evidence="1" type="ORF">METZ01_LOCUS3292</name>
</gene>
<proteinExistence type="predicted"/>
<dbReference type="EMBL" id="UINC01000170">
    <property type="protein sequence ID" value="SUZ50438.1"/>
    <property type="molecule type" value="Genomic_DNA"/>
</dbReference>
<protein>
    <submittedName>
        <fullName evidence="1">Uncharacterized protein</fullName>
    </submittedName>
</protein>
<feature type="non-terminal residue" evidence="1">
    <location>
        <position position="1"/>
    </location>
</feature>
<dbReference type="AlphaFoldDB" id="A0A381N9N8"/>
<evidence type="ECO:0000313" key="1">
    <source>
        <dbReference type="EMBL" id="SUZ50438.1"/>
    </source>
</evidence>
<reference evidence="1" key="1">
    <citation type="submission" date="2018-05" db="EMBL/GenBank/DDBJ databases">
        <authorList>
            <person name="Lanie J.A."/>
            <person name="Ng W.-L."/>
            <person name="Kazmierczak K.M."/>
            <person name="Andrzejewski T.M."/>
            <person name="Davidsen T.M."/>
            <person name="Wayne K.J."/>
            <person name="Tettelin H."/>
            <person name="Glass J.I."/>
            <person name="Rusch D."/>
            <person name="Podicherti R."/>
            <person name="Tsui H.-C.T."/>
            <person name="Winkler M.E."/>
        </authorList>
    </citation>
    <scope>NUCLEOTIDE SEQUENCE</scope>
</reference>